<proteinExistence type="predicted"/>
<sequence>MGSLDHLAVLSTISIATLRDASMKRTNWLWGKTNWVGLGEKLLPIPLHDILTRDVDTKVGSITSAIHSLQSHSHNFTAKPHDQPWTDGSVAIQSNEEVEVLAANFSEKISVSDRGRLLPAVSRIINAILSNIELIPKVHAYADDCTFTFPCNTTDHRVAVALINTTLETIAAWGRHWQVNLIQDKTQPSRSPHPIYISYGWDVVFLPPLEPWSPRYGDILPITALQHRRHKACLCAMYKIHREGAPHPTTLRQPWATPRSHGSGSQSGRYPPLGAVERSGGGGEEEGGGRGAAVRSRSQKFERLFDDLYTTRAAGRVSGRRIRVRLPHAALAQRKN</sequence>
<keyword evidence="3" id="KW-1185">Reference proteome</keyword>
<gene>
    <name evidence="2" type="ORF">O3P69_019061</name>
</gene>
<evidence type="ECO:0000256" key="1">
    <source>
        <dbReference type="SAM" id="MobiDB-lite"/>
    </source>
</evidence>
<dbReference type="EMBL" id="JARAKH010000037">
    <property type="protein sequence ID" value="KAK8383411.1"/>
    <property type="molecule type" value="Genomic_DNA"/>
</dbReference>
<comment type="caution">
    <text evidence="2">The sequence shown here is derived from an EMBL/GenBank/DDBJ whole genome shotgun (WGS) entry which is preliminary data.</text>
</comment>
<protein>
    <recommendedName>
        <fullName evidence="4">Reverse transcriptase domain-containing protein</fullName>
    </recommendedName>
</protein>
<dbReference type="Proteomes" id="UP001487740">
    <property type="component" value="Unassembled WGS sequence"/>
</dbReference>
<organism evidence="2 3">
    <name type="scientific">Scylla paramamosain</name>
    <name type="common">Mud crab</name>
    <dbReference type="NCBI Taxonomy" id="85552"/>
    <lineage>
        <taxon>Eukaryota</taxon>
        <taxon>Metazoa</taxon>
        <taxon>Ecdysozoa</taxon>
        <taxon>Arthropoda</taxon>
        <taxon>Crustacea</taxon>
        <taxon>Multicrustacea</taxon>
        <taxon>Malacostraca</taxon>
        <taxon>Eumalacostraca</taxon>
        <taxon>Eucarida</taxon>
        <taxon>Decapoda</taxon>
        <taxon>Pleocyemata</taxon>
        <taxon>Brachyura</taxon>
        <taxon>Eubrachyura</taxon>
        <taxon>Portunoidea</taxon>
        <taxon>Portunidae</taxon>
        <taxon>Portuninae</taxon>
        <taxon>Scylla</taxon>
    </lineage>
</organism>
<accession>A0AAW0T7S7</accession>
<name>A0AAW0T7S7_SCYPA</name>
<reference evidence="2 3" key="1">
    <citation type="submission" date="2023-03" db="EMBL/GenBank/DDBJ databases">
        <title>High-quality genome of Scylla paramamosain provides insights in environmental adaptation.</title>
        <authorList>
            <person name="Zhang L."/>
        </authorList>
    </citation>
    <scope>NUCLEOTIDE SEQUENCE [LARGE SCALE GENOMIC DNA]</scope>
    <source>
        <strain evidence="2">LZ_2023a</strain>
        <tissue evidence="2">Muscle</tissue>
    </source>
</reference>
<evidence type="ECO:0000313" key="2">
    <source>
        <dbReference type="EMBL" id="KAK8383411.1"/>
    </source>
</evidence>
<dbReference type="AlphaFoldDB" id="A0AAW0T7S7"/>
<feature type="region of interest" description="Disordered" evidence="1">
    <location>
        <begin position="245"/>
        <end position="296"/>
    </location>
</feature>
<evidence type="ECO:0000313" key="3">
    <source>
        <dbReference type="Proteomes" id="UP001487740"/>
    </source>
</evidence>
<evidence type="ECO:0008006" key="4">
    <source>
        <dbReference type="Google" id="ProtNLM"/>
    </source>
</evidence>